<keyword evidence="3" id="KW-1185">Reference proteome</keyword>
<dbReference type="InterPro" id="IPR051448">
    <property type="entry name" value="CdaR-like_regulators"/>
</dbReference>
<organism evidence="2 3">
    <name type="scientific">Microbacterium flavum</name>
    <dbReference type="NCBI Taxonomy" id="415216"/>
    <lineage>
        <taxon>Bacteria</taxon>
        <taxon>Bacillati</taxon>
        <taxon>Actinomycetota</taxon>
        <taxon>Actinomycetes</taxon>
        <taxon>Micrococcales</taxon>
        <taxon>Microbacteriaceae</taxon>
        <taxon>Microbacterium</taxon>
    </lineage>
</organism>
<dbReference type="PANTHER" id="PTHR33744:SF17">
    <property type="entry name" value="CONSERVED PROTEIN"/>
    <property type="match status" value="1"/>
</dbReference>
<dbReference type="RefSeq" id="WP_215487281.1">
    <property type="nucleotide sequence ID" value="NZ_BAAAPJ010000002.1"/>
</dbReference>
<dbReference type="Pfam" id="PF13556">
    <property type="entry name" value="HTH_30"/>
    <property type="match status" value="1"/>
</dbReference>
<dbReference type="Proteomes" id="UP000740605">
    <property type="component" value="Unassembled WGS sequence"/>
</dbReference>
<evidence type="ECO:0000259" key="1">
    <source>
        <dbReference type="Pfam" id="PF13556"/>
    </source>
</evidence>
<dbReference type="Gene3D" id="1.10.10.2840">
    <property type="entry name" value="PucR C-terminal helix-turn-helix domain"/>
    <property type="match status" value="1"/>
</dbReference>
<evidence type="ECO:0000313" key="2">
    <source>
        <dbReference type="EMBL" id="MBT8798047.1"/>
    </source>
</evidence>
<dbReference type="PANTHER" id="PTHR33744">
    <property type="entry name" value="CARBOHYDRATE DIACID REGULATOR"/>
    <property type="match status" value="1"/>
</dbReference>
<comment type="caution">
    <text evidence="2">The sequence shown here is derived from an EMBL/GenBank/DDBJ whole genome shotgun (WGS) entry which is preliminary data.</text>
</comment>
<dbReference type="InterPro" id="IPR042070">
    <property type="entry name" value="PucR_C-HTH_sf"/>
</dbReference>
<dbReference type="EMBL" id="JAFLHG010000006">
    <property type="protein sequence ID" value="MBT8798047.1"/>
    <property type="molecule type" value="Genomic_DNA"/>
</dbReference>
<evidence type="ECO:0000313" key="3">
    <source>
        <dbReference type="Proteomes" id="UP000740605"/>
    </source>
</evidence>
<name>A0ABS5XU29_9MICO</name>
<reference evidence="2 3" key="1">
    <citation type="submission" date="2021-03" db="EMBL/GenBank/DDBJ databases">
        <title>Microbacterium pauli sp. nov., isolated from microfiltered milk.</title>
        <authorList>
            <person name="Bellassi P."/>
            <person name="Fontana A."/>
            <person name="Callegari M.L."/>
            <person name="Lorenzo M."/>
            <person name="Cappa F."/>
        </authorList>
    </citation>
    <scope>NUCLEOTIDE SEQUENCE [LARGE SCALE GENOMIC DNA]</scope>
    <source>
        <strain evidence="2 3">DSM 18909</strain>
    </source>
</reference>
<gene>
    <name evidence="2" type="ORF">J0P97_08185</name>
</gene>
<protein>
    <submittedName>
        <fullName evidence="2">Helix-turn-helix domain-containing protein</fullName>
    </submittedName>
</protein>
<dbReference type="InterPro" id="IPR025736">
    <property type="entry name" value="PucR_C-HTH_dom"/>
</dbReference>
<accession>A0ABS5XU29</accession>
<feature type="domain" description="PucR C-terminal helix-turn-helix" evidence="1">
    <location>
        <begin position="229"/>
        <end position="286"/>
    </location>
</feature>
<sequence>MRYGRGRGALRILGARRGDLDTFEWSVIDAATYLLDLALGVGAATHKDWVLNALVDDDRDVRRDALWEVRARRWVDSNSEGIDVLAVILDGISEVGQVAFGRHLAAITHRNAQFIGLHLGAALFACAPTLDVTEVGRAAEVEASRHRARVRGLAVASCPPSAADIEDAAERAVHSARLRGTLPGQVGSARAEDLGGWSLLHTLPRSRSLLTQASPAAIALAASDDPTQRETVEVYLDAAGRANVTCELLHIHRTTLYYRLERMPDSVREALADGMQRSTLHLALKLLRLWEEEEAASAPVVTVPFDPTRHHDRLGA</sequence>
<proteinExistence type="predicted"/>